<evidence type="ECO:0000259" key="5">
    <source>
        <dbReference type="Pfam" id="PF01979"/>
    </source>
</evidence>
<dbReference type="RefSeq" id="WP_338605200.1">
    <property type="nucleotide sequence ID" value="NZ_AP028679.1"/>
</dbReference>
<dbReference type="Pfam" id="PF01979">
    <property type="entry name" value="Amidohydro_1"/>
    <property type="match status" value="1"/>
</dbReference>
<name>A0AAU9EBY4_9BACT</name>
<evidence type="ECO:0000256" key="4">
    <source>
        <dbReference type="ARBA" id="ARBA00047720"/>
    </source>
</evidence>
<organism evidence="7 8">
    <name type="scientific">Desulfoferula mesophila</name>
    <dbReference type="NCBI Taxonomy" id="3058419"/>
    <lineage>
        <taxon>Bacteria</taxon>
        <taxon>Pseudomonadati</taxon>
        <taxon>Thermodesulfobacteriota</taxon>
        <taxon>Desulfarculia</taxon>
        <taxon>Desulfarculales</taxon>
        <taxon>Desulfarculaceae</taxon>
        <taxon>Desulfoferula</taxon>
    </lineage>
</organism>
<comment type="catalytic activity">
    <reaction evidence="4">
        <text>adenine + H2O + H(+) = hypoxanthine + NH4(+)</text>
        <dbReference type="Rhea" id="RHEA:23688"/>
        <dbReference type="ChEBI" id="CHEBI:15377"/>
        <dbReference type="ChEBI" id="CHEBI:15378"/>
        <dbReference type="ChEBI" id="CHEBI:16708"/>
        <dbReference type="ChEBI" id="CHEBI:17368"/>
        <dbReference type="ChEBI" id="CHEBI:28938"/>
        <dbReference type="EC" id="3.5.4.2"/>
    </reaction>
</comment>
<dbReference type="InterPro" id="IPR032466">
    <property type="entry name" value="Metal_Hydrolase"/>
</dbReference>
<accession>A0AAU9EBY4</accession>
<dbReference type="InterPro" id="IPR006680">
    <property type="entry name" value="Amidohydro-rel"/>
</dbReference>
<feature type="domain" description="Amidohydrolase-related" evidence="5">
    <location>
        <begin position="80"/>
        <end position="359"/>
    </location>
</feature>
<dbReference type="InterPro" id="IPR026912">
    <property type="entry name" value="Adenine_deam_C"/>
</dbReference>
<comment type="similarity">
    <text evidence="1">Belongs to the metallo-dependent hydrolases superfamily. Adenine deaminase family.</text>
</comment>
<evidence type="ECO:0000313" key="8">
    <source>
        <dbReference type="Proteomes" id="UP001366166"/>
    </source>
</evidence>
<dbReference type="AlphaFoldDB" id="A0AAU9EBY4"/>
<feature type="domain" description="Adenine deaminase C-terminal" evidence="6">
    <location>
        <begin position="415"/>
        <end position="579"/>
    </location>
</feature>
<evidence type="ECO:0000313" key="7">
    <source>
        <dbReference type="EMBL" id="BEQ13490.1"/>
    </source>
</evidence>
<dbReference type="Gene3D" id="2.30.40.10">
    <property type="entry name" value="Urease, subunit C, domain 1"/>
    <property type="match status" value="1"/>
</dbReference>
<dbReference type="EC" id="3.5.4.2" evidence="2"/>
<dbReference type="Gene3D" id="3.20.20.140">
    <property type="entry name" value="Metal-dependent hydrolases"/>
    <property type="match status" value="1"/>
</dbReference>
<evidence type="ECO:0000256" key="1">
    <source>
        <dbReference type="ARBA" id="ARBA00006773"/>
    </source>
</evidence>
<proteinExistence type="inferred from homology"/>
<dbReference type="GO" id="GO:0000034">
    <property type="term" value="F:adenine deaminase activity"/>
    <property type="evidence" value="ECO:0007669"/>
    <property type="project" value="UniProtKB-EC"/>
</dbReference>
<dbReference type="SUPFAM" id="SSF51556">
    <property type="entry name" value="Metallo-dependent hydrolases"/>
    <property type="match status" value="1"/>
</dbReference>
<protein>
    <recommendedName>
        <fullName evidence="2">adenine deaminase</fullName>
        <ecNumber evidence="2">3.5.4.2</ecNumber>
    </recommendedName>
</protein>
<dbReference type="Proteomes" id="UP001366166">
    <property type="component" value="Chromosome"/>
</dbReference>
<dbReference type="PANTHER" id="PTHR11113:SF2">
    <property type="entry name" value="ADENINE DEAMINASE"/>
    <property type="match status" value="1"/>
</dbReference>
<dbReference type="PANTHER" id="PTHR11113">
    <property type="entry name" value="N-ACETYLGLUCOSAMINE-6-PHOSPHATE DEACETYLASE"/>
    <property type="match status" value="1"/>
</dbReference>
<evidence type="ECO:0000256" key="2">
    <source>
        <dbReference type="ARBA" id="ARBA00012782"/>
    </source>
</evidence>
<gene>
    <name evidence="7" type="primary">ade</name>
    <name evidence="7" type="ORF">FAK_05560</name>
</gene>
<dbReference type="KEGG" id="dmp:FAK_05560"/>
<evidence type="ECO:0000256" key="3">
    <source>
        <dbReference type="ARBA" id="ARBA00022801"/>
    </source>
</evidence>
<dbReference type="Pfam" id="PF13382">
    <property type="entry name" value="Adenine_deam_C"/>
    <property type="match status" value="1"/>
</dbReference>
<dbReference type="SUPFAM" id="SSF51338">
    <property type="entry name" value="Composite domain of metallo-dependent hydrolases"/>
    <property type="match status" value="1"/>
</dbReference>
<evidence type="ECO:0000259" key="6">
    <source>
        <dbReference type="Pfam" id="PF13382"/>
    </source>
</evidence>
<keyword evidence="3" id="KW-0378">Hydrolase</keyword>
<dbReference type="EMBL" id="AP028679">
    <property type="protein sequence ID" value="BEQ13490.1"/>
    <property type="molecule type" value="Genomic_DNA"/>
</dbReference>
<keyword evidence="8" id="KW-1185">Reference proteome</keyword>
<reference evidence="8" key="1">
    <citation type="journal article" date="2023" name="Arch. Microbiol.">
        <title>Desulfoferula mesophilus gen. nov. sp. nov., a mesophilic sulfate-reducing bacterium isolated from a brackish lake sediment.</title>
        <authorList>
            <person name="Watanabe T."/>
            <person name="Yabe T."/>
            <person name="Tsuji J.M."/>
            <person name="Fukui M."/>
        </authorList>
    </citation>
    <scope>NUCLEOTIDE SEQUENCE [LARGE SCALE GENOMIC DNA]</scope>
    <source>
        <strain evidence="8">12FAK</strain>
    </source>
</reference>
<dbReference type="InterPro" id="IPR011059">
    <property type="entry name" value="Metal-dep_hydrolase_composite"/>
</dbReference>
<sequence>MAFHPRELEPAEVIRLAQVALGKQPADTIIRRARVVNVFDYSISEPLSVALAQGRVTALGEEAPAWLGPDTQVFDAEERYLIPGLVDAHTHLDSIFELGPFAELALAGGNTTAVSEMGMMAGAWGIEGIRHFIQAAQASPQRIFLTVPPLSPPFPQWETSAGLDRQGFSEVLDHPACLGVGETYWPAITGGEERAATNYAQAMARHKRLEGHAAGARGAKLMAYAAAGTTSCHESVTGEDAAERLALGLAVQVREGFVRKEMAEVVPTLAALPESGQVMLVTDLADFNELMTWGAMNPLLSRAVALGVEPARAVAWCSLNPARYFGLDRLGAVAPGWVADLVLVNDLREFRAHAVWLEGLLVAREGKLTVPAPAFAYPPEARRTMRCPALTPADFAVSAQGRQAVVRVVEAQNATITREGEATLPIEQGNVRPDPAQGVIKIAHINRQSSELKMSVGFASGWGLTQGALASTIIWDTTNLFVAGASETEMAVAAEAVRAMGGGWAVAQGDEVVAALPLPVAGILSTEPFAEIERQADACRAALKRLGCPLARPFLTAQTFCFTGLPFIRLTDKGLVDIRGGAFVEVVKSCA</sequence>